<dbReference type="Pfam" id="PF13432">
    <property type="entry name" value="TPR_16"/>
    <property type="match status" value="1"/>
</dbReference>
<dbReference type="EMBL" id="LT630450">
    <property type="protein sequence ID" value="SFV74197.1"/>
    <property type="molecule type" value="Genomic_DNA"/>
</dbReference>
<evidence type="ECO:0000256" key="3">
    <source>
        <dbReference type="PROSITE-ProRule" id="PRU00339"/>
    </source>
</evidence>
<dbReference type="Pfam" id="PF14559">
    <property type="entry name" value="TPR_19"/>
    <property type="match status" value="1"/>
</dbReference>
<dbReference type="KEGG" id="dpg:DESPIGER_2376"/>
<dbReference type="GO" id="GO:0035269">
    <property type="term" value="P:protein O-linked glycosylation via mannose"/>
    <property type="evidence" value="ECO:0007669"/>
    <property type="project" value="TreeGrafter"/>
</dbReference>
<dbReference type="AlphaFoldDB" id="A0A1K1LHL8"/>
<dbReference type="InterPro" id="IPR013105">
    <property type="entry name" value="TPR_2"/>
</dbReference>
<dbReference type="Gene3D" id="1.25.40.10">
    <property type="entry name" value="Tetratricopeptide repeat domain"/>
    <property type="match status" value="1"/>
</dbReference>
<evidence type="ECO:0000313" key="4">
    <source>
        <dbReference type="EMBL" id="SFV74197.1"/>
    </source>
</evidence>
<dbReference type="Pfam" id="PF07719">
    <property type="entry name" value="TPR_2"/>
    <property type="match status" value="1"/>
</dbReference>
<dbReference type="Proteomes" id="UP000186323">
    <property type="component" value="Chromosome I"/>
</dbReference>
<dbReference type="InterPro" id="IPR011990">
    <property type="entry name" value="TPR-like_helical_dom_sf"/>
</dbReference>
<dbReference type="InterPro" id="IPR019734">
    <property type="entry name" value="TPR_rpt"/>
</dbReference>
<organism evidence="4 5">
    <name type="scientific">Desulfovibrio piger</name>
    <dbReference type="NCBI Taxonomy" id="901"/>
    <lineage>
        <taxon>Bacteria</taxon>
        <taxon>Pseudomonadati</taxon>
        <taxon>Thermodesulfobacteriota</taxon>
        <taxon>Desulfovibrionia</taxon>
        <taxon>Desulfovibrionales</taxon>
        <taxon>Desulfovibrionaceae</taxon>
        <taxon>Desulfovibrio</taxon>
    </lineage>
</organism>
<evidence type="ECO:0000256" key="1">
    <source>
        <dbReference type="ARBA" id="ARBA00022737"/>
    </source>
</evidence>
<gene>
    <name evidence="4" type="ORF">DESPIGER_2376</name>
</gene>
<evidence type="ECO:0000313" key="5">
    <source>
        <dbReference type="Proteomes" id="UP000186323"/>
    </source>
</evidence>
<proteinExistence type="predicted"/>
<dbReference type="GO" id="GO:0000030">
    <property type="term" value="F:mannosyltransferase activity"/>
    <property type="evidence" value="ECO:0007669"/>
    <property type="project" value="TreeGrafter"/>
</dbReference>
<dbReference type="PANTHER" id="PTHR44227">
    <property type="match status" value="1"/>
</dbReference>
<dbReference type="RefSeq" id="WP_072337015.1">
    <property type="nucleotide sequence ID" value="NZ_CALJDE010000012.1"/>
</dbReference>
<sequence length="208" mass="23290">MKQRYDDIDEYIADLKMEIAANEQCANHHYNLGLALLSKRDFVGAEEALLNAVRNSPHLAEAYVQLGGICLERGDLEGCLRYNEEAAQCRAKFPVPWSNIAFVHLQRGEPDKAITALKKALKWDPDFVQAKNALTTAYYMQGDFEACEKLCKEILDKEPGFAPAWNNMALAQFDLGKYAEARQSADKAAELGFEVPEGFLEELRAKGV</sequence>
<dbReference type="GO" id="GO:0030968">
    <property type="term" value="P:endoplasmic reticulum unfolded protein response"/>
    <property type="evidence" value="ECO:0007669"/>
    <property type="project" value="TreeGrafter"/>
</dbReference>
<feature type="repeat" description="TPR" evidence="3">
    <location>
        <begin position="94"/>
        <end position="127"/>
    </location>
</feature>
<keyword evidence="2 3" id="KW-0802">TPR repeat</keyword>
<dbReference type="InterPro" id="IPR052346">
    <property type="entry name" value="O-mannosyl-transferase_TMTC"/>
</dbReference>
<protein>
    <submittedName>
        <fullName evidence="4">TPR domain protein</fullName>
    </submittedName>
</protein>
<keyword evidence="1" id="KW-0677">Repeat</keyword>
<evidence type="ECO:0000256" key="2">
    <source>
        <dbReference type="ARBA" id="ARBA00022803"/>
    </source>
</evidence>
<keyword evidence="5" id="KW-1185">Reference proteome</keyword>
<dbReference type="OrthoDB" id="5450625at2"/>
<dbReference type="PANTHER" id="PTHR44227:SF3">
    <property type="entry name" value="PROTEIN O-MANNOSYL-TRANSFERASE TMTC4"/>
    <property type="match status" value="1"/>
</dbReference>
<accession>A0A1K1LHL8</accession>
<name>A0A1K1LHL8_9BACT</name>
<dbReference type="SMART" id="SM00028">
    <property type="entry name" value="TPR"/>
    <property type="match status" value="5"/>
</dbReference>
<reference evidence="5" key="1">
    <citation type="submission" date="2016-10" db="EMBL/GenBank/DDBJ databases">
        <authorList>
            <person name="Wegmann U."/>
        </authorList>
    </citation>
    <scope>NUCLEOTIDE SEQUENCE [LARGE SCALE GENOMIC DNA]</scope>
</reference>
<dbReference type="SUPFAM" id="SSF48452">
    <property type="entry name" value="TPR-like"/>
    <property type="match status" value="1"/>
</dbReference>
<dbReference type="PROSITE" id="PS50005">
    <property type="entry name" value="TPR"/>
    <property type="match status" value="1"/>
</dbReference>